<organism evidence="2 3">
    <name type="scientific">Streptomyces millisiae</name>
    <dbReference type="NCBI Taxonomy" id="3075542"/>
    <lineage>
        <taxon>Bacteria</taxon>
        <taxon>Bacillati</taxon>
        <taxon>Actinomycetota</taxon>
        <taxon>Actinomycetes</taxon>
        <taxon>Kitasatosporales</taxon>
        <taxon>Streptomycetaceae</taxon>
        <taxon>Streptomyces</taxon>
    </lineage>
</organism>
<dbReference type="EMBL" id="JAVREM010000088">
    <property type="protein sequence ID" value="MDT0323134.1"/>
    <property type="molecule type" value="Genomic_DNA"/>
</dbReference>
<reference evidence="3" key="1">
    <citation type="submission" date="2023-07" db="EMBL/GenBank/DDBJ databases">
        <title>30 novel species of actinomycetes from the DSMZ collection.</title>
        <authorList>
            <person name="Nouioui I."/>
        </authorList>
    </citation>
    <scope>NUCLEOTIDE SEQUENCE [LARGE SCALE GENOMIC DNA]</scope>
    <source>
        <strain evidence="3">DSM 44918</strain>
    </source>
</reference>
<evidence type="ECO:0000313" key="3">
    <source>
        <dbReference type="Proteomes" id="UP001183420"/>
    </source>
</evidence>
<protein>
    <submittedName>
        <fullName evidence="2">ABC transporter</fullName>
    </submittedName>
</protein>
<feature type="transmembrane region" description="Helical" evidence="1">
    <location>
        <begin position="120"/>
        <end position="145"/>
    </location>
</feature>
<keyword evidence="3" id="KW-1185">Reference proteome</keyword>
<dbReference type="Proteomes" id="UP001183420">
    <property type="component" value="Unassembled WGS sequence"/>
</dbReference>
<keyword evidence="1" id="KW-0472">Membrane</keyword>
<comment type="caution">
    <text evidence="2">The sequence shown here is derived from an EMBL/GenBank/DDBJ whole genome shotgun (WGS) entry which is preliminary data.</text>
</comment>
<keyword evidence="1" id="KW-1133">Transmembrane helix</keyword>
<name>A0ABU2LZY6_9ACTN</name>
<sequence length="221" mass="22105">MLALVRYRLALVSRSHRWLPPLLLHAMLLFVGVRADEPVLDSLGLAAAAALPTAAWLVRVGVAAEPPAARACAVAAAGRARVRLAAVLTALVLSSVIGVAGTVVVLLISDAHGADRRTPIPLAAAAAAGAAAMLTCVLLGTALGVLCNRPLLRSPAWSIPVTACAAIALLVGGASPANAAVSTLIDGSQRGAADRPLLPLIAAALLTAAATALSCATRRPD</sequence>
<keyword evidence="1" id="KW-0812">Transmembrane</keyword>
<gene>
    <name evidence="2" type="ORF">RNC47_32985</name>
</gene>
<feature type="transmembrane region" description="Helical" evidence="1">
    <location>
        <begin position="197"/>
        <end position="216"/>
    </location>
</feature>
<evidence type="ECO:0000256" key="1">
    <source>
        <dbReference type="SAM" id="Phobius"/>
    </source>
</evidence>
<feature type="transmembrane region" description="Helical" evidence="1">
    <location>
        <begin position="84"/>
        <end position="108"/>
    </location>
</feature>
<feature type="transmembrane region" description="Helical" evidence="1">
    <location>
        <begin position="157"/>
        <end position="177"/>
    </location>
</feature>
<accession>A0ABU2LZY6</accession>
<proteinExistence type="predicted"/>
<evidence type="ECO:0000313" key="2">
    <source>
        <dbReference type="EMBL" id="MDT0323134.1"/>
    </source>
</evidence>